<proteinExistence type="inferred from homology"/>
<dbReference type="GeneID" id="12449045"/>
<comment type="similarity">
    <text evidence="1">Belongs to the universal stress protein A family.</text>
</comment>
<name>G0LFU8_HALWC</name>
<evidence type="ECO:0000313" key="4">
    <source>
        <dbReference type="Proteomes" id="UP000007954"/>
    </source>
</evidence>
<dbReference type="EMBL" id="FR746099">
    <property type="protein sequence ID" value="CCC41861.1"/>
    <property type="molecule type" value="Genomic_DNA"/>
</dbReference>
<dbReference type="InterPro" id="IPR014729">
    <property type="entry name" value="Rossmann-like_a/b/a_fold"/>
</dbReference>
<dbReference type="CDD" id="cd00293">
    <property type="entry name" value="USP-like"/>
    <property type="match status" value="1"/>
</dbReference>
<dbReference type="Proteomes" id="UP000007954">
    <property type="component" value="Chromosome"/>
</dbReference>
<dbReference type="PANTHER" id="PTHR46268:SF6">
    <property type="entry name" value="UNIVERSAL STRESS PROTEIN UP12"/>
    <property type="match status" value="1"/>
</dbReference>
<dbReference type="PANTHER" id="PTHR46268">
    <property type="entry name" value="STRESS RESPONSE PROTEIN NHAX"/>
    <property type="match status" value="1"/>
</dbReference>
<dbReference type="KEGG" id="hwc:Hqrw_4138"/>
<dbReference type="InterPro" id="IPR006016">
    <property type="entry name" value="UspA"/>
</dbReference>
<evidence type="ECO:0000256" key="1">
    <source>
        <dbReference type="ARBA" id="ARBA00008791"/>
    </source>
</evidence>
<dbReference type="Pfam" id="PF00582">
    <property type="entry name" value="Usp"/>
    <property type="match status" value="1"/>
</dbReference>
<dbReference type="RefSeq" id="WP_011572891.1">
    <property type="nucleotide sequence ID" value="NC_017459.1"/>
</dbReference>
<feature type="domain" description="UspA" evidence="2">
    <location>
        <begin position="1"/>
        <end position="141"/>
    </location>
</feature>
<dbReference type="OrthoDB" id="105697at2157"/>
<dbReference type="SUPFAM" id="SSF52402">
    <property type="entry name" value="Adenine nucleotide alpha hydrolases-like"/>
    <property type="match status" value="1"/>
</dbReference>
<dbReference type="PRINTS" id="PR01438">
    <property type="entry name" value="UNVRSLSTRESS"/>
</dbReference>
<organism evidence="3 4">
    <name type="scientific">Haloquadratum walsbyi (strain DSM 16854 / JCM 12705 / C23)</name>
    <dbReference type="NCBI Taxonomy" id="768065"/>
    <lineage>
        <taxon>Archaea</taxon>
        <taxon>Methanobacteriati</taxon>
        <taxon>Methanobacteriota</taxon>
        <taxon>Stenosarchaea group</taxon>
        <taxon>Halobacteria</taxon>
        <taxon>Halobacteriales</taxon>
        <taxon>Haloferacaceae</taxon>
        <taxon>Haloquadratum</taxon>
    </lineage>
</organism>
<reference evidence="3 4" key="1">
    <citation type="journal article" date="2011" name="PLoS ONE">
        <title>Haloquadratum walsbyi: limited diversity in a global pond.</title>
        <authorList>
            <person name="Dyall-Smith M."/>
            <person name="Pfeiffer F."/>
            <person name="Klee K."/>
            <person name="Palm P."/>
            <person name="Gross K."/>
            <person name="Schuster S.C."/>
            <person name="Rampp M."/>
            <person name="Oesterhelt D."/>
        </authorList>
    </citation>
    <scope>NUCLEOTIDE SEQUENCE [LARGE SCALE GENOMIC DNA]</scope>
    <source>
        <strain evidence="4">DSM 16854 / JCM 12705 / C23</strain>
    </source>
</reference>
<dbReference type="AlphaFoldDB" id="G0LFU8"/>
<accession>G0LFU8</accession>
<gene>
    <name evidence="3" type="ordered locus">Hqrw_4138</name>
</gene>
<sequence length="145" mass="15420">MYETILLPTDGSTASLIAADHAGSLAALADSTVHVISVADGRNRFNSPSSGIAPDVWKNAEHEHAVSATENAIERMPDDIDTEQTITEGIPHESILEIATDESVDAVVMGTHGRTGLDHYLVGSVTERVVRHSPVPVITVRESAE</sequence>
<protein>
    <submittedName>
        <fullName evidence="3">UspA domain protein</fullName>
    </submittedName>
</protein>
<evidence type="ECO:0000313" key="3">
    <source>
        <dbReference type="EMBL" id="CCC41861.1"/>
    </source>
</evidence>
<dbReference type="HOGENOM" id="CLU_049301_11_1_2"/>
<dbReference type="InterPro" id="IPR006015">
    <property type="entry name" value="Universal_stress_UspA"/>
</dbReference>
<dbReference type="Gene3D" id="3.40.50.620">
    <property type="entry name" value="HUPs"/>
    <property type="match status" value="1"/>
</dbReference>
<evidence type="ECO:0000259" key="2">
    <source>
        <dbReference type="Pfam" id="PF00582"/>
    </source>
</evidence>